<reference evidence="4 5" key="1">
    <citation type="journal article" date="2019" name="Int. J. Syst. Evol. Microbiol.">
        <title>Bifidobacterium jacchi sp. nov., isolated from the faeces of a baby common marmoset (Callithrix jacchus).</title>
        <authorList>
            <person name="Modesto M."/>
            <person name="Watanabe K."/>
            <person name="Arita M."/>
            <person name="Satti M."/>
            <person name="Oki K."/>
            <person name="Sciavilla P."/>
            <person name="Patavino C."/>
            <person name="Camma C."/>
            <person name="Michelini S."/>
            <person name="Sgorbati B."/>
            <person name="Mattarelli P."/>
        </authorList>
    </citation>
    <scope>NUCLEOTIDE SEQUENCE [LARGE SCALE GENOMIC DNA]</scope>
    <source>
        <strain evidence="4 5">MRM 9.3</strain>
    </source>
</reference>
<evidence type="ECO:0000259" key="3">
    <source>
        <dbReference type="Pfam" id="PF01156"/>
    </source>
</evidence>
<organism evidence="4 5">
    <name type="scientific">Bifidobacterium jacchi</name>
    <dbReference type="NCBI Taxonomy" id="2490545"/>
    <lineage>
        <taxon>Bacteria</taxon>
        <taxon>Bacillati</taxon>
        <taxon>Actinomycetota</taxon>
        <taxon>Actinomycetes</taxon>
        <taxon>Bifidobacteriales</taxon>
        <taxon>Bifidobacteriaceae</taxon>
        <taxon>Bifidobacterium</taxon>
    </lineage>
</organism>
<name>A0A5N5RG18_9BIFI</name>
<dbReference type="Pfam" id="PF01156">
    <property type="entry name" value="IU_nuc_hydro"/>
    <property type="match status" value="1"/>
</dbReference>
<evidence type="ECO:0000256" key="2">
    <source>
        <dbReference type="ARBA" id="ARBA00023295"/>
    </source>
</evidence>
<dbReference type="EMBL" id="RQSP01000030">
    <property type="protein sequence ID" value="KAB5606173.1"/>
    <property type="molecule type" value="Genomic_DNA"/>
</dbReference>
<dbReference type="GO" id="GO:0006152">
    <property type="term" value="P:purine nucleoside catabolic process"/>
    <property type="evidence" value="ECO:0007669"/>
    <property type="project" value="TreeGrafter"/>
</dbReference>
<comment type="caution">
    <text evidence="4">The sequence shown here is derived from an EMBL/GenBank/DDBJ whole genome shotgun (WGS) entry which is preliminary data.</text>
</comment>
<dbReference type="InterPro" id="IPR023186">
    <property type="entry name" value="IUNH"/>
</dbReference>
<accession>A0A5N5RG18</accession>
<evidence type="ECO:0000313" key="4">
    <source>
        <dbReference type="EMBL" id="KAB5606173.1"/>
    </source>
</evidence>
<dbReference type="GO" id="GO:0008477">
    <property type="term" value="F:purine nucleosidase activity"/>
    <property type="evidence" value="ECO:0007669"/>
    <property type="project" value="TreeGrafter"/>
</dbReference>
<proteinExistence type="predicted"/>
<dbReference type="InterPro" id="IPR036452">
    <property type="entry name" value="Ribo_hydro-like"/>
</dbReference>
<dbReference type="Proteomes" id="UP000326336">
    <property type="component" value="Unassembled WGS sequence"/>
</dbReference>
<dbReference type="InterPro" id="IPR001910">
    <property type="entry name" value="Inosine/uridine_hydrolase_dom"/>
</dbReference>
<sequence length="414" mass="43403">MTRLVLDADTGIDDALALSYLLASPQADLLGVVGTYGNVTAQSAVRNSRDVLRLFGRDDIPVFAGCEAPSWADLFEVDEGCARFHGSNGLGNVNPATYMPQGGDLDHAGDHTGDGDHAAGAARSAEAARSSAAFRGRLIKSVGGEHVDVVATDVAPTNASAATTAAFATTAASAAASAAGVAATTYAAMADAAAASREGEGVRFIIDTVRRLGRDVTVVATGPLTDIDAAIRQAPDIAANLKLVIMGGSLTQEGNCYDLVCETNIFQDPEAANRVFRSGVDVTMVGLDVTHQCLMTREDAESWRATGTRRGAFLADMVRFYINANESSDPIFLAGSPLHDPLAVAVALDPTLVDCLPINMMTETATGNGHGVRGRTIGDPTRLRQTNKTTHVAFGVDARRFTTMFRERLEALCR</sequence>
<dbReference type="OrthoDB" id="9797882at2"/>
<dbReference type="PANTHER" id="PTHR12304:SF4">
    <property type="entry name" value="URIDINE NUCLEOSIDASE"/>
    <property type="match status" value="1"/>
</dbReference>
<gene>
    <name evidence="4" type="ORF">EHS19_07975</name>
</gene>
<keyword evidence="5" id="KW-1185">Reference proteome</keyword>
<dbReference type="AlphaFoldDB" id="A0A5N5RG18"/>
<dbReference type="PANTHER" id="PTHR12304">
    <property type="entry name" value="INOSINE-URIDINE PREFERRING NUCLEOSIDE HYDROLASE"/>
    <property type="match status" value="1"/>
</dbReference>
<dbReference type="GO" id="GO:0005829">
    <property type="term" value="C:cytosol"/>
    <property type="evidence" value="ECO:0007669"/>
    <property type="project" value="TreeGrafter"/>
</dbReference>
<evidence type="ECO:0000256" key="1">
    <source>
        <dbReference type="ARBA" id="ARBA00022801"/>
    </source>
</evidence>
<dbReference type="SUPFAM" id="SSF53590">
    <property type="entry name" value="Nucleoside hydrolase"/>
    <property type="match status" value="2"/>
</dbReference>
<keyword evidence="2" id="KW-0326">Glycosidase</keyword>
<dbReference type="Gene3D" id="3.90.245.10">
    <property type="entry name" value="Ribonucleoside hydrolase-like"/>
    <property type="match status" value="1"/>
</dbReference>
<evidence type="ECO:0000313" key="5">
    <source>
        <dbReference type="Proteomes" id="UP000326336"/>
    </source>
</evidence>
<keyword evidence="1 4" id="KW-0378">Hydrolase</keyword>
<protein>
    <submittedName>
        <fullName evidence="4">Nucleoside hydrolase</fullName>
    </submittedName>
</protein>
<feature type="domain" description="Inosine/uridine-preferring nucleoside hydrolase" evidence="3">
    <location>
        <begin position="4"/>
        <end position="402"/>
    </location>
</feature>